<dbReference type="VEuPathDB" id="AmoebaDB:EDI_003430"/>
<evidence type="ECO:0008006" key="3">
    <source>
        <dbReference type="Google" id="ProtNLM"/>
    </source>
</evidence>
<dbReference type="Pfam" id="PF13306">
    <property type="entry name" value="LRR_5"/>
    <property type="match status" value="2"/>
</dbReference>
<dbReference type="RefSeq" id="XP_001737985.1">
    <property type="nucleotide sequence ID" value="XM_001737933.1"/>
</dbReference>
<dbReference type="KEGG" id="edi:EDI_003430"/>
<keyword evidence="2" id="KW-1185">Reference proteome</keyword>
<dbReference type="InterPro" id="IPR026906">
    <property type="entry name" value="LRR_5"/>
</dbReference>
<dbReference type="OMA" id="FRTIVWF"/>
<dbReference type="AlphaFoldDB" id="B0EIE2"/>
<dbReference type="SUPFAM" id="SSF52058">
    <property type="entry name" value="L domain-like"/>
    <property type="match status" value="1"/>
</dbReference>
<evidence type="ECO:0000313" key="1">
    <source>
        <dbReference type="EMBL" id="EDR25704.1"/>
    </source>
</evidence>
<dbReference type="InterPro" id="IPR032675">
    <property type="entry name" value="LRR_dom_sf"/>
</dbReference>
<evidence type="ECO:0000313" key="2">
    <source>
        <dbReference type="Proteomes" id="UP000008076"/>
    </source>
</evidence>
<dbReference type="PANTHER" id="PTHR45661:SF3">
    <property type="entry name" value="IG-LIKE DOMAIN-CONTAINING PROTEIN"/>
    <property type="match status" value="1"/>
</dbReference>
<dbReference type="Proteomes" id="UP000008076">
    <property type="component" value="Unassembled WGS sequence"/>
</dbReference>
<dbReference type="OrthoDB" id="10337166at2759"/>
<organism evidence="2">
    <name type="scientific">Entamoeba dispar (strain ATCC PRA-260 / SAW760)</name>
    <dbReference type="NCBI Taxonomy" id="370354"/>
    <lineage>
        <taxon>Eukaryota</taxon>
        <taxon>Amoebozoa</taxon>
        <taxon>Evosea</taxon>
        <taxon>Archamoebae</taxon>
        <taxon>Mastigamoebida</taxon>
        <taxon>Entamoebidae</taxon>
        <taxon>Entamoeba</taxon>
    </lineage>
</organism>
<reference evidence="2" key="1">
    <citation type="submission" date="2007-12" db="EMBL/GenBank/DDBJ databases">
        <title>Annotation of Entamoeba dispar SAW760.</title>
        <authorList>
            <person name="Lorenzi H."/>
            <person name="Inman J."/>
            <person name="Schobel S."/>
            <person name="Amedeo P."/>
            <person name="Caler E."/>
        </authorList>
    </citation>
    <scope>NUCLEOTIDE SEQUENCE [LARGE SCALE GENOMIC DNA]</scope>
    <source>
        <strain evidence="2">ATCC PRA-260 / SAW760</strain>
    </source>
</reference>
<protein>
    <recommendedName>
        <fullName evidence="3">Leucine rich repeat containing protein BspA family protein</fullName>
    </recommendedName>
</protein>
<name>B0EIE2_ENTDS</name>
<dbReference type="InterPro" id="IPR053139">
    <property type="entry name" value="Surface_bspA-like"/>
</dbReference>
<dbReference type="EMBL" id="DS549437">
    <property type="protein sequence ID" value="EDR25704.1"/>
    <property type="molecule type" value="Genomic_DNA"/>
</dbReference>
<proteinExistence type="predicted"/>
<sequence length="332" mass="38260">MKLGYNEIMITSMYFNDINDFINLEMGVKRFRGNIERFHFNPIPLNKYSRKLFTNIETFHIYNKYDEIFNDGKIFKKVIWYKVSYSTYLQEKEQGNECKNIEYTEEDRKSYGNTIPPEVKSLGYQCFSGCDSLASINIPTTINEIGDCCFIGCSSLKSINIPSSINELGNDCFYYCISLKSINIDNIQFISQERIFMNEPVLINCEIPENLEIINGKNICKKDINEFIIPSSITKLGYKCFYGCESLKSINIPSSIIKIGDCCFRYCSSLKSINIPSSISKIGNYCFNYCTSLKSINIPSSITSFGYGCFYECGCEEELKKNKRIPRKCFEL</sequence>
<dbReference type="GeneID" id="5883050"/>
<dbReference type="PANTHER" id="PTHR45661">
    <property type="entry name" value="SURFACE ANTIGEN"/>
    <property type="match status" value="1"/>
</dbReference>
<gene>
    <name evidence="1" type="ORF">EDI_003430</name>
</gene>
<accession>B0EIE2</accession>
<dbReference type="Gene3D" id="3.80.10.10">
    <property type="entry name" value="Ribonuclease Inhibitor"/>
    <property type="match status" value="1"/>
</dbReference>